<dbReference type="HOGENOM" id="CLU_168141_0_0_7"/>
<accession>F3YV12</accession>
<dbReference type="AlphaFoldDB" id="F3YV12"/>
<dbReference type="RefSeq" id="WP_014259081.1">
    <property type="nucleotide sequence ID" value="NC_016629.1"/>
</dbReference>
<dbReference type="STRING" id="690850.Desaf_0914"/>
<gene>
    <name evidence="1" type="ORF">Desaf_0914</name>
</gene>
<organism evidence="1 2">
    <name type="scientific">Desulfocurvibacter africanus subsp. africanus str. Walvis Bay</name>
    <dbReference type="NCBI Taxonomy" id="690850"/>
    <lineage>
        <taxon>Bacteria</taxon>
        <taxon>Pseudomonadati</taxon>
        <taxon>Thermodesulfobacteriota</taxon>
        <taxon>Desulfovibrionia</taxon>
        <taxon>Desulfovibrionales</taxon>
        <taxon>Desulfovibrionaceae</taxon>
        <taxon>Desulfocurvibacter</taxon>
    </lineage>
</organism>
<dbReference type="eggNOG" id="ENOG503382A">
    <property type="taxonomic scope" value="Bacteria"/>
</dbReference>
<protein>
    <submittedName>
        <fullName evidence="1">Uncharacterized protein</fullName>
    </submittedName>
</protein>
<dbReference type="EMBL" id="CP003221">
    <property type="protein sequence ID" value="EGJ49262.1"/>
    <property type="molecule type" value="Genomic_DNA"/>
</dbReference>
<dbReference type="KEGG" id="daf:Desaf_0914"/>
<evidence type="ECO:0000313" key="2">
    <source>
        <dbReference type="Proteomes" id="UP000007844"/>
    </source>
</evidence>
<evidence type="ECO:0000313" key="1">
    <source>
        <dbReference type="EMBL" id="EGJ49262.1"/>
    </source>
</evidence>
<sequence>MRLIPHKALQLMLCKALNLTLARGYGKVLKLEFDPKTKSLKAKVLLEGESEPIDLEIGKFEMTVRDGTGHILLSGIKTSRPWLTTLCSRLLENRPIKVDPAVCSCLSLIL</sequence>
<reference evidence="1 2" key="1">
    <citation type="journal article" date="2011" name="J. Bacteriol.">
        <title>Genome sequence of the mercury-methylating and pleomorphic Desulfovibrio africanus Strain Walvis Bay.</title>
        <authorList>
            <person name="Brown S.D."/>
            <person name="Wall J.D."/>
            <person name="Kucken A.M."/>
            <person name="Gilmour C.C."/>
            <person name="Podar M."/>
            <person name="Brandt C.C."/>
            <person name="Teshima H."/>
            <person name="Detter J.C."/>
            <person name="Han C.S."/>
            <person name="Land M.L."/>
            <person name="Lucas S."/>
            <person name="Han J."/>
            <person name="Pennacchio L."/>
            <person name="Nolan M."/>
            <person name="Pitluck S."/>
            <person name="Woyke T."/>
            <person name="Goodwin L."/>
            <person name="Palumbo A.V."/>
            <person name="Elias D.A."/>
        </authorList>
    </citation>
    <scope>NUCLEOTIDE SEQUENCE [LARGE SCALE GENOMIC DNA]</scope>
    <source>
        <strain evidence="1 2">Walvis Bay</strain>
    </source>
</reference>
<dbReference type="Proteomes" id="UP000007844">
    <property type="component" value="Chromosome"/>
</dbReference>
<proteinExistence type="predicted"/>
<name>F3YV12_DESAF</name>
<keyword evidence="2" id="KW-1185">Reference proteome</keyword>